<evidence type="ECO:0000313" key="1">
    <source>
        <dbReference type="EMBL" id="JAD56148.1"/>
    </source>
</evidence>
<protein>
    <submittedName>
        <fullName evidence="1">Uncharacterized protein</fullName>
    </submittedName>
</protein>
<name>A0A0A9B209_ARUDO</name>
<reference evidence="1" key="2">
    <citation type="journal article" date="2015" name="Data Brief">
        <title>Shoot transcriptome of the giant reed, Arundo donax.</title>
        <authorList>
            <person name="Barrero R.A."/>
            <person name="Guerrero F.D."/>
            <person name="Moolhuijzen P."/>
            <person name="Goolsby J.A."/>
            <person name="Tidwell J."/>
            <person name="Bellgard S.E."/>
            <person name="Bellgard M.I."/>
        </authorList>
    </citation>
    <scope>NUCLEOTIDE SEQUENCE</scope>
    <source>
        <tissue evidence="1">Shoot tissue taken approximately 20 cm above the soil surface</tissue>
    </source>
</reference>
<proteinExistence type="predicted"/>
<sequence>MKALPVVIAIGLVGGIPLLKWYHENMLDFLLMLLSCYL</sequence>
<reference evidence="1" key="1">
    <citation type="submission" date="2014-09" db="EMBL/GenBank/DDBJ databases">
        <authorList>
            <person name="Magalhaes I.L.F."/>
            <person name="Oliveira U."/>
            <person name="Santos F.R."/>
            <person name="Vidigal T.H.D.A."/>
            <person name="Brescovit A.D."/>
            <person name="Santos A.J."/>
        </authorList>
    </citation>
    <scope>NUCLEOTIDE SEQUENCE</scope>
    <source>
        <tissue evidence="1">Shoot tissue taken approximately 20 cm above the soil surface</tissue>
    </source>
</reference>
<accession>A0A0A9B209</accession>
<organism evidence="1">
    <name type="scientific">Arundo donax</name>
    <name type="common">Giant reed</name>
    <name type="synonym">Donax arundinaceus</name>
    <dbReference type="NCBI Taxonomy" id="35708"/>
    <lineage>
        <taxon>Eukaryota</taxon>
        <taxon>Viridiplantae</taxon>
        <taxon>Streptophyta</taxon>
        <taxon>Embryophyta</taxon>
        <taxon>Tracheophyta</taxon>
        <taxon>Spermatophyta</taxon>
        <taxon>Magnoliopsida</taxon>
        <taxon>Liliopsida</taxon>
        <taxon>Poales</taxon>
        <taxon>Poaceae</taxon>
        <taxon>PACMAD clade</taxon>
        <taxon>Arundinoideae</taxon>
        <taxon>Arundineae</taxon>
        <taxon>Arundo</taxon>
    </lineage>
</organism>
<dbReference type="AlphaFoldDB" id="A0A0A9B209"/>
<dbReference type="EMBL" id="GBRH01241747">
    <property type="protein sequence ID" value="JAD56148.1"/>
    <property type="molecule type" value="Transcribed_RNA"/>
</dbReference>